<evidence type="ECO:0000256" key="1">
    <source>
        <dbReference type="ARBA" id="ARBA00005375"/>
    </source>
</evidence>
<accession>A0A7E4VCR9</accession>
<organism evidence="2 3">
    <name type="scientific">Panagrellus redivivus</name>
    <name type="common">Microworm</name>
    <dbReference type="NCBI Taxonomy" id="6233"/>
    <lineage>
        <taxon>Eukaryota</taxon>
        <taxon>Metazoa</taxon>
        <taxon>Ecdysozoa</taxon>
        <taxon>Nematoda</taxon>
        <taxon>Chromadorea</taxon>
        <taxon>Rhabditida</taxon>
        <taxon>Tylenchina</taxon>
        <taxon>Panagrolaimomorpha</taxon>
        <taxon>Panagrolaimoidea</taxon>
        <taxon>Panagrolaimidae</taxon>
        <taxon>Panagrellus</taxon>
    </lineage>
</organism>
<dbReference type="InterPro" id="IPR050645">
    <property type="entry name" value="Histidine_acid_phosphatase"/>
</dbReference>
<name>A0A7E4VCR9_PANRE</name>
<dbReference type="Proteomes" id="UP000492821">
    <property type="component" value="Unassembled WGS sequence"/>
</dbReference>
<reference evidence="2" key="1">
    <citation type="journal article" date="2013" name="Genetics">
        <title>The draft genome and transcriptome of Panagrellus redivivus are shaped by the harsh demands of a free-living lifestyle.</title>
        <authorList>
            <person name="Srinivasan J."/>
            <person name="Dillman A.R."/>
            <person name="Macchietto M.G."/>
            <person name="Heikkinen L."/>
            <person name="Lakso M."/>
            <person name="Fracchia K.M."/>
            <person name="Antoshechkin I."/>
            <person name="Mortazavi A."/>
            <person name="Wong G."/>
            <person name="Sternberg P.W."/>
        </authorList>
    </citation>
    <scope>NUCLEOTIDE SEQUENCE [LARGE SCALE GENOMIC DNA]</scope>
    <source>
        <strain evidence="2">MT8872</strain>
    </source>
</reference>
<sequence length="120" mass="13362">MAKLRGGFIVNDFVGRIYNATQNQTEGPKMVLYSSHDGTLLSLMYAMDIATGQAIPYAACVIFEVIQNETGYYVQIKYRTNGTDQILIVNGCAALCPVKSFIELMDDKLITSQHKLEKKC</sequence>
<dbReference type="GO" id="GO:0016791">
    <property type="term" value="F:phosphatase activity"/>
    <property type="evidence" value="ECO:0007669"/>
    <property type="project" value="UniProtKB-ARBA"/>
</dbReference>
<dbReference type="PANTHER" id="PTHR11567:SF210">
    <property type="entry name" value="ACID PHOSPHATASE 5-RELATED"/>
    <property type="match status" value="1"/>
</dbReference>
<dbReference type="InterPro" id="IPR029033">
    <property type="entry name" value="His_PPase_superfam"/>
</dbReference>
<dbReference type="WBParaSite" id="Pan_g19477.t1">
    <property type="protein sequence ID" value="Pan_g19477.t1"/>
    <property type="gene ID" value="Pan_g19477"/>
</dbReference>
<dbReference type="SUPFAM" id="SSF53254">
    <property type="entry name" value="Phosphoglycerate mutase-like"/>
    <property type="match status" value="1"/>
</dbReference>
<dbReference type="CDD" id="cd07061">
    <property type="entry name" value="HP_HAP_like"/>
    <property type="match status" value="1"/>
</dbReference>
<comment type="similarity">
    <text evidence="1">Belongs to the histidine acid phosphatase family.</text>
</comment>
<dbReference type="AlphaFoldDB" id="A0A7E4VCR9"/>
<evidence type="ECO:0000313" key="2">
    <source>
        <dbReference type="Proteomes" id="UP000492821"/>
    </source>
</evidence>
<dbReference type="Pfam" id="PF00328">
    <property type="entry name" value="His_Phos_2"/>
    <property type="match status" value="1"/>
</dbReference>
<dbReference type="InterPro" id="IPR000560">
    <property type="entry name" value="His_Pase_clade-2"/>
</dbReference>
<protein>
    <submittedName>
        <fullName evidence="3">Lysosomal acid phosphatase</fullName>
    </submittedName>
</protein>
<dbReference type="PANTHER" id="PTHR11567">
    <property type="entry name" value="ACID PHOSPHATASE-RELATED"/>
    <property type="match status" value="1"/>
</dbReference>
<keyword evidence="2" id="KW-1185">Reference proteome</keyword>
<evidence type="ECO:0000313" key="3">
    <source>
        <dbReference type="WBParaSite" id="Pan_g19477.t1"/>
    </source>
</evidence>
<dbReference type="Gene3D" id="3.40.50.1240">
    <property type="entry name" value="Phosphoglycerate mutase-like"/>
    <property type="match status" value="1"/>
</dbReference>
<proteinExistence type="inferred from homology"/>
<reference evidence="3" key="2">
    <citation type="submission" date="2020-10" db="UniProtKB">
        <authorList>
            <consortium name="WormBaseParasite"/>
        </authorList>
    </citation>
    <scope>IDENTIFICATION</scope>
</reference>